<organism evidence="2 3">
    <name type="scientific">Aerococcus agrisoli</name>
    <dbReference type="NCBI Taxonomy" id="2487350"/>
    <lineage>
        <taxon>Bacteria</taxon>
        <taxon>Bacillati</taxon>
        <taxon>Bacillota</taxon>
        <taxon>Bacilli</taxon>
        <taxon>Lactobacillales</taxon>
        <taxon>Aerococcaceae</taxon>
        <taxon>Aerococcus</taxon>
    </lineage>
</organism>
<evidence type="ECO:0000313" key="2">
    <source>
        <dbReference type="EMBL" id="RPA61322.1"/>
    </source>
</evidence>
<name>A0A3N4GEY2_9LACT</name>
<dbReference type="InterPro" id="IPR003583">
    <property type="entry name" value="Hlx-hairpin-Hlx_DNA-bd_motif"/>
</dbReference>
<comment type="caution">
    <text evidence="2">The sequence shown here is derived from an EMBL/GenBank/DDBJ whole genome shotgun (WGS) entry which is preliminary data.</text>
</comment>
<feature type="domain" description="Helix-hairpin-helix DNA-binding motif class 1" evidence="1">
    <location>
        <begin position="192"/>
        <end position="211"/>
    </location>
</feature>
<dbReference type="GO" id="GO:0015628">
    <property type="term" value="P:protein secretion by the type II secretion system"/>
    <property type="evidence" value="ECO:0007669"/>
    <property type="project" value="TreeGrafter"/>
</dbReference>
<dbReference type="InterPro" id="IPR051675">
    <property type="entry name" value="Endo/Exo/Phosphatase_dom_1"/>
</dbReference>
<dbReference type="GO" id="GO:0006281">
    <property type="term" value="P:DNA repair"/>
    <property type="evidence" value="ECO:0007669"/>
    <property type="project" value="InterPro"/>
</dbReference>
<dbReference type="Gene3D" id="1.10.150.280">
    <property type="entry name" value="AF1531-like domain"/>
    <property type="match status" value="1"/>
</dbReference>
<dbReference type="Pfam" id="PF12836">
    <property type="entry name" value="HHH_3"/>
    <property type="match status" value="1"/>
</dbReference>
<sequence>MAVGVTIILFIGLGVYTATQLFGVPSNQQDLIAKDSELLDTALALENDVSTGSSVTSEESIASLEESTAKTATSVIVSSSVSSQPVTWYVDVKGAVRVPQVVPVTEGMRIHDAIALAGGLTPDADQAQVNLAQLVTDQMVIYVPKTGEEVQASVTSLVEATQSTQTSSDGANASISGKDEAQKININTADANELQNLSGIGEKRAADIIQYREINGPFETIDDLDKVSGIGEKTMENLRDFIVVK</sequence>
<evidence type="ECO:0000313" key="3">
    <source>
        <dbReference type="Proteomes" id="UP000273977"/>
    </source>
</evidence>
<proteinExistence type="predicted"/>
<dbReference type="PANTHER" id="PTHR21180:SF32">
    <property type="entry name" value="ENDONUCLEASE_EXONUCLEASE_PHOSPHATASE FAMILY DOMAIN-CONTAINING PROTEIN 1"/>
    <property type="match status" value="1"/>
</dbReference>
<evidence type="ECO:0000259" key="1">
    <source>
        <dbReference type="SMART" id="SM00278"/>
    </source>
</evidence>
<dbReference type="InterPro" id="IPR004509">
    <property type="entry name" value="Competence_ComEA_HhH"/>
</dbReference>
<gene>
    <name evidence="2" type="ORF">EF384_02710</name>
</gene>
<dbReference type="Pfam" id="PF10531">
    <property type="entry name" value="SLBB"/>
    <property type="match status" value="1"/>
</dbReference>
<dbReference type="SUPFAM" id="SSF47781">
    <property type="entry name" value="RuvA domain 2-like"/>
    <property type="match status" value="1"/>
</dbReference>
<protein>
    <submittedName>
        <fullName evidence="2">Competence protein comEA</fullName>
    </submittedName>
</protein>
<keyword evidence="3" id="KW-1185">Reference proteome</keyword>
<dbReference type="OrthoDB" id="9790239at2"/>
<dbReference type="NCBIfam" id="TIGR00426">
    <property type="entry name" value="competence protein ComEA helix-hairpin-helix repeat region"/>
    <property type="match status" value="1"/>
</dbReference>
<reference evidence="2 3" key="1">
    <citation type="submission" date="2018-11" db="EMBL/GenBank/DDBJ databases">
        <title>Aerococcus sp. SJQ22, whole genome shotgun sequence.</title>
        <authorList>
            <person name="Sun L."/>
            <person name="Gao X."/>
            <person name="Chen W."/>
            <person name="Huang K."/>
        </authorList>
    </citation>
    <scope>NUCLEOTIDE SEQUENCE [LARGE SCALE GENOMIC DNA]</scope>
    <source>
        <strain evidence="2 3">SJQ22</strain>
    </source>
</reference>
<dbReference type="AlphaFoldDB" id="A0A3N4GEY2"/>
<dbReference type="Proteomes" id="UP000273977">
    <property type="component" value="Unassembled WGS sequence"/>
</dbReference>
<accession>A0A3N4GEY2</accession>
<dbReference type="GO" id="GO:0015627">
    <property type="term" value="C:type II protein secretion system complex"/>
    <property type="evidence" value="ECO:0007669"/>
    <property type="project" value="TreeGrafter"/>
</dbReference>
<dbReference type="EMBL" id="RKMG01000005">
    <property type="protein sequence ID" value="RPA61322.1"/>
    <property type="molecule type" value="Genomic_DNA"/>
</dbReference>
<dbReference type="InterPro" id="IPR019554">
    <property type="entry name" value="Soluble_ligand-bd"/>
</dbReference>
<dbReference type="PANTHER" id="PTHR21180">
    <property type="entry name" value="ENDONUCLEASE/EXONUCLEASE/PHOSPHATASE FAMILY DOMAIN-CONTAINING PROTEIN 1"/>
    <property type="match status" value="1"/>
</dbReference>
<dbReference type="InterPro" id="IPR010994">
    <property type="entry name" value="RuvA_2-like"/>
</dbReference>
<feature type="domain" description="Helix-hairpin-helix DNA-binding motif class 1" evidence="1">
    <location>
        <begin position="222"/>
        <end position="241"/>
    </location>
</feature>
<dbReference type="SMART" id="SM00278">
    <property type="entry name" value="HhH1"/>
    <property type="match status" value="2"/>
</dbReference>
<dbReference type="GO" id="GO:0003677">
    <property type="term" value="F:DNA binding"/>
    <property type="evidence" value="ECO:0007669"/>
    <property type="project" value="InterPro"/>
</dbReference>